<dbReference type="InterPro" id="IPR001647">
    <property type="entry name" value="HTH_TetR"/>
</dbReference>
<dbReference type="EMBL" id="CP009286">
    <property type="protein sequence ID" value="AIQ63958.1"/>
    <property type="molecule type" value="Genomic_DNA"/>
</dbReference>
<evidence type="ECO:0000259" key="5">
    <source>
        <dbReference type="PROSITE" id="PS50977"/>
    </source>
</evidence>
<dbReference type="GO" id="GO:0003700">
    <property type="term" value="F:DNA-binding transcription factor activity"/>
    <property type="evidence" value="ECO:0007669"/>
    <property type="project" value="TreeGrafter"/>
</dbReference>
<dbReference type="InterPro" id="IPR050109">
    <property type="entry name" value="HTH-type_TetR-like_transc_reg"/>
</dbReference>
<dbReference type="Pfam" id="PF13305">
    <property type="entry name" value="TetR_C_33"/>
    <property type="match status" value="1"/>
</dbReference>
<dbReference type="SUPFAM" id="SSF48498">
    <property type="entry name" value="Tetracyclin repressor-like, C-terminal domain"/>
    <property type="match status" value="1"/>
</dbReference>
<feature type="domain" description="HTH tetR-type" evidence="5">
    <location>
        <begin position="6"/>
        <end position="66"/>
    </location>
</feature>
<dbReference type="PROSITE" id="PS50977">
    <property type="entry name" value="HTH_TETR_2"/>
    <property type="match status" value="1"/>
</dbReference>
<dbReference type="Gene3D" id="1.10.357.10">
    <property type="entry name" value="Tetracycline Repressor, domain 2"/>
    <property type="match status" value="1"/>
</dbReference>
<protein>
    <submittedName>
        <fullName evidence="6">TetR family transcriptional regulator</fullName>
    </submittedName>
</protein>
<accession>A0A089LXK5</accession>
<dbReference type="KEGG" id="pste:PSTEL_13535"/>
<keyword evidence="2 4" id="KW-0238">DNA-binding</keyword>
<evidence type="ECO:0000313" key="6">
    <source>
        <dbReference type="EMBL" id="AIQ63958.1"/>
    </source>
</evidence>
<gene>
    <name evidence="6" type="ORF">PSTEL_13535</name>
</gene>
<evidence type="ECO:0000256" key="4">
    <source>
        <dbReference type="PROSITE-ProRule" id="PRU00335"/>
    </source>
</evidence>
<feature type="DNA-binding region" description="H-T-H motif" evidence="4">
    <location>
        <begin position="29"/>
        <end position="48"/>
    </location>
</feature>
<evidence type="ECO:0000256" key="2">
    <source>
        <dbReference type="ARBA" id="ARBA00023125"/>
    </source>
</evidence>
<organism evidence="6 7">
    <name type="scientific">Paenibacillus stellifer</name>
    <dbReference type="NCBI Taxonomy" id="169760"/>
    <lineage>
        <taxon>Bacteria</taxon>
        <taxon>Bacillati</taxon>
        <taxon>Bacillota</taxon>
        <taxon>Bacilli</taxon>
        <taxon>Bacillales</taxon>
        <taxon>Paenibacillaceae</taxon>
        <taxon>Paenibacillus</taxon>
    </lineage>
</organism>
<dbReference type="STRING" id="169760.PSTEL_13535"/>
<dbReference type="AlphaFoldDB" id="A0A089LXK5"/>
<dbReference type="GO" id="GO:0000976">
    <property type="term" value="F:transcription cis-regulatory region binding"/>
    <property type="evidence" value="ECO:0007669"/>
    <property type="project" value="TreeGrafter"/>
</dbReference>
<keyword evidence="1" id="KW-0805">Transcription regulation</keyword>
<dbReference type="InterPro" id="IPR036271">
    <property type="entry name" value="Tet_transcr_reg_TetR-rel_C_sf"/>
</dbReference>
<sequence>MSPRAGLDKSKIVAAAVEIADEQGVEGVTLAALAARLGVRSPSLYNHIDGQNGLRTLLAVHGLNKLGDEIGGASQGLSGSEAIQAMGKGYAEFAKRHPGLYEMTLQAPDGDHPELIEAGERVLKLIIDLLKPYNLDEQAELHAVRGLRSILHGFASLEQKGGFGMPLDTGLSLQTTLEAYLSGIDKFRGL</sequence>
<evidence type="ECO:0000313" key="7">
    <source>
        <dbReference type="Proteomes" id="UP000029507"/>
    </source>
</evidence>
<dbReference type="InterPro" id="IPR025996">
    <property type="entry name" value="MT1864/Rv1816-like_C"/>
</dbReference>
<dbReference type="OrthoDB" id="71867at2"/>
<dbReference type="RefSeq" id="WP_038695866.1">
    <property type="nucleotide sequence ID" value="NZ_CP009286.1"/>
</dbReference>
<dbReference type="Gene3D" id="1.10.10.60">
    <property type="entry name" value="Homeodomain-like"/>
    <property type="match status" value="1"/>
</dbReference>
<dbReference type="Proteomes" id="UP000029507">
    <property type="component" value="Chromosome"/>
</dbReference>
<dbReference type="PANTHER" id="PTHR30055:SF239">
    <property type="entry name" value="TRANSCRIPTIONAL REGULATORY PROTEIN"/>
    <property type="match status" value="1"/>
</dbReference>
<dbReference type="SUPFAM" id="SSF46689">
    <property type="entry name" value="Homeodomain-like"/>
    <property type="match status" value="1"/>
</dbReference>
<evidence type="ECO:0000256" key="1">
    <source>
        <dbReference type="ARBA" id="ARBA00023015"/>
    </source>
</evidence>
<name>A0A089LXK5_9BACL</name>
<dbReference type="PANTHER" id="PTHR30055">
    <property type="entry name" value="HTH-TYPE TRANSCRIPTIONAL REGULATOR RUTR"/>
    <property type="match status" value="1"/>
</dbReference>
<dbReference type="HOGENOM" id="CLU_069356_43_2_9"/>
<proteinExistence type="predicted"/>
<dbReference type="Pfam" id="PF00440">
    <property type="entry name" value="TetR_N"/>
    <property type="match status" value="1"/>
</dbReference>
<evidence type="ECO:0000256" key="3">
    <source>
        <dbReference type="ARBA" id="ARBA00023163"/>
    </source>
</evidence>
<keyword evidence="3" id="KW-0804">Transcription</keyword>
<reference evidence="6 7" key="1">
    <citation type="submission" date="2014-08" db="EMBL/GenBank/DDBJ databases">
        <title>Comparative genomics of the Paenibacillus odorifer group.</title>
        <authorList>
            <person name="den Bakker H.C."/>
            <person name="Tsai Y.-C."/>
            <person name="Martin N."/>
            <person name="Korlach J."/>
            <person name="Wiedmann M."/>
        </authorList>
    </citation>
    <scope>NUCLEOTIDE SEQUENCE [LARGE SCALE GENOMIC DNA]</scope>
    <source>
        <strain evidence="6 7">DSM 14472</strain>
    </source>
</reference>
<keyword evidence="7" id="KW-1185">Reference proteome</keyword>
<dbReference type="InterPro" id="IPR009057">
    <property type="entry name" value="Homeodomain-like_sf"/>
</dbReference>